<evidence type="ECO:0000313" key="1">
    <source>
        <dbReference type="EMBL" id="SVC34386.1"/>
    </source>
</evidence>
<evidence type="ECO:0008006" key="2">
    <source>
        <dbReference type="Google" id="ProtNLM"/>
    </source>
</evidence>
<gene>
    <name evidence="1" type="ORF">METZ01_LOCUS287240</name>
</gene>
<proteinExistence type="predicted"/>
<dbReference type="InterPro" id="IPR021739">
    <property type="entry name" value="SaV-like"/>
</dbReference>
<sequence>MKFNNITSDEIDNIMNITNTKFNEAENIKQLTKYVEKTYSGHYTSANGIQSMDLISSSGRGLDFCLGNVLKYASRYGKKNGANREDLMKIIHYTLLAMNEHDIKEKMDESKSTDN</sequence>
<protein>
    <recommendedName>
        <fullName evidence="2">DUF3310 domain-containing protein</fullName>
    </recommendedName>
</protein>
<reference evidence="1" key="1">
    <citation type="submission" date="2018-05" db="EMBL/GenBank/DDBJ databases">
        <authorList>
            <person name="Lanie J.A."/>
            <person name="Ng W.-L."/>
            <person name="Kazmierczak K.M."/>
            <person name="Andrzejewski T.M."/>
            <person name="Davidsen T.M."/>
            <person name="Wayne K.J."/>
            <person name="Tettelin H."/>
            <person name="Glass J.I."/>
            <person name="Rusch D."/>
            <person name="Podicherti R."/>
            <person name="Tsui H.-C.T."/>
            <person name="Winkler M.E."/>
        </authorList>
    </citation>
    <scope>NUCLEOTIDE SEQUENCE</scope>
</reference>
<organism evidence="1">
    <name type="scientific">marine metagenome</name>
    <dbReference type="NCBI Taxonomy" id="408172"/>
    <lineage>
        <taxon>unclassified sequences</taxon>
        <taxon>metagenomes</taxon>
        <taxon>ecological metagenomes</taxon>
    </lineage>
</organism>
<accession>A0A382LCH1</accession>
<dbReference type="AlphaFoldDB" id="A0A382LCH1"/>
<name>A0A382LCH1_9ZZZZ</name>
<dbReference type="Pfam" id="PF11753">
    <property type="entry name" value="DUF3310"/>
    <property type="match status" value="1"/>
</dbReference>
<dbReference type="EMBL" id="UINC01086168">
    <property type="protein sequence ID" value="SVC34386.1"/>
    <property type="molecule type" value="Genomic_DNA"/>
</dbReference>